<name>A0A8X6YF70_9ARAC</name>
<comment type="caution">
    <text evidence="1">The sequence shown here is derived from an EMBL/GenBank/DDBJ whole genome shotgun (WGS) entry which is preliminary data.</text>
</comment>
<protein>
    <submittedName>
        <fullName evidence="1">Uncharacterized protein</fullName>
    </submittedName>
</protein>
<organism evidence="1 2">
    <name type="scientific">Trichonephila inaurata madagascariensis</name>
    <dbReference type="NCBI Taxonomy" id="2747483"/>
    <lineage>
        <taxon>Eukaryota</taxon>
        <taxon>Metazoa</taxon>
        <taxon>Ecdysozoa</taxon>
        <taxon>Arthropoda</taxon>
        <taxon>Chelicerata</taxon>
        <taxon>Arachnida</taxon>
        <taxon>Araneae</taxon>
        <taxon>Araneomorphae</taxon>
        <taxon>Entelegynae</taxon>
        <taxon>Araneoidea</taxon>
        <taxon>Nephilidae</taxon>
        <taxon>Trichonephila</taxon>
        <taxon>Trichonephila inaurata</taxon>
    </lineage>
</organism>
<evidence type="ECO:0000313" key="1">
    <source>
        <dbReference type="EMBL" id="GFY68489.1"/>
    </source>
</evidence>
<proteinExistence type="predicted"/>
<dbReference type="AlphaFoldDB" id="A0A8X6YF70"/>
<accession>A0A8X6YF70</accession>
<evidence type="ECO:0000313" key="2">
    <source>
        <dbReference type="Proteomes" id="UP000886998"/>
    </source>
</evidence>
<gene>
    <name evidence="1" type="ORF">TNIN_152041</name>
</gene>
<reference evidence="1" key="1">
    <citation type="submission" date="2020-08" db="EMBL/GenBank/DDBJ databases">
        <title>Multicomponent nature underlies the extraordinary mechanical properties of spider dragline silk.</title>
        <authorList>
            <person name="Kono N."/>
            <person name="Nakamura H."/>
            <person name="Mori M."/>
            <person name="Yoshida Y."/>
            <person name="Ohtoshi R."/>
            <person name="Malay A.D."/>
            <person name="Moran D.A.P."/>
            <person name="Tomita M."/>
            <person name="Numata K."/>
            <person name="Arakawa K."/>
        </authorList>
    </citation>
    <scope>NUCLEOTIDE SEQUENCE</scope>
</reference>
<sequence>MQYKRGLSKIPLATFLGTKEIKKTFHKTLKCSADDSLMPNSLPRPPFKGTSLWPTLLEVDHPRSCFSDIWWNILRNRVKKNGKRLTVDENLLRL</sequence>
<keyword evidence="2" id="KW-1185">Reference proteome</keyword>
<dbReference type="EMBL" id="BMAV01017092">
    <property type="protein sequence ID" value="GFY68489.1"/>
    <property type="molecule type" value="Genomic_DNA"/>
</dbReference>
<dbReference type="Proteomes" id="UP000886998">
    <property type="component" value="Unassembled WGS sequence"/>
</dbReference>
<dbReference type="OrthoDB" id="10412006at2759"/>